<dbReference type="Pfam" id="PF00883">
    <property type="entry name" value="Peptidase_M17"/>
    <property type="match status" value="1"/>
</dbReference>
<evidence type="ECO:0000256" key="6">
    <source>
        <dbReference type="ARBA" id="ARBA00022801"/>
    </source>
</evidence>
<dbReference type="Gene3D" id="3.40.220.10">
    <property type="entry name" value="Leucine Aminopeptidase, subunit E, domain 1"/>
    <property type="match status" value="1"/>
</dbReference>
<name>A0A6J7CQ40_9ZZZZ</name>
<dbReference type="InterPro" id="IPR000819">
    <property type="entry name" value="Peptidase_M17_C"/>
</dbReference>
<protein>
    <recommendedName>
        <fullName evidence="3">leucyl aminopeptidase</fullName>
        <ecNumber evidence="3">3.4.11.1</ecNumber>
    </recommendedName>
</protein>
<feature type="domain" description="Cytosol aminopeptidase" evidence="7">
    <location>
        <begin position="180"/>
        <end position="488"/>
    </location>
</feature>
<evidence type="ECO:0000256" key="4">
    <source>
        <dbReference type="ARBA" id="ARBA00022438"/>
    </source>
</evidence>
<comment type="similarity">
    <text evidence="2">Belongs to the peptidase M17 family.</text>
</comment>
<evidence type="ECO:0000256" key="2">
    <source>
        <dbReference type="ARBA" id="ARBA00009528"/>
    </source>
</evidence>
<dbReference type="InterPro" id="IPR043472">
    <property type="entry name" value="Macro_dom-like"/>
</dbReference>
<dbReference type="SUPFAM" id="SSF52949">
    <property type="entry name" value="Macro domain-like"/>
    <property type="match status" value="1"/>
</dbReference>
<dbReference type="GO" id="GO:0070006">
    <property type="term" value="F:metalloaminopeptidase activity"/>
    <property type="evidence" value="ECO:0007669"/>
    <property type="project" value="InterPro"/>
</dbReference>
<dbReference type="EMBL" id="CAFBLN010000002">
    <property type="protein sequence ID" value="CAB4859044.1"/>
    <property type="molecule type" value="Genomic_DNA"/>
</dbReference>
<sequence length="499" mass="51888">MSMARTVSVSSIRELTSFSSVVVPLVLTDGALTVAAGVPAIVNGVTLPSPISSEWCEKQGLRPKLGSSVTFRAVDGTAVTLVVTNGASTSREQWRQIGAMAAKVSPKVPTAIILSIWPTRPVVDIAQALVEGVLLANYSYKGAPESAPVGIIAVGPDAESLDESVADGVRLGSLVASSVNWAKHLIDMPGMDLHPKAFANFATARLEGIPNVELEIWKDSKIAEEGLGGLQGVNLGSSQPARLVLATYAPAGNPEAPHVVLVGKGVTFDTGGLWLKTPAGMATMKTDMAGAAIVISVIATAAEMALPIRITAIAPLTENMIGGAAMRPGDVLKIRNGKTVEIINPDAEGRIILADGLSLAAERQPDAIIDIATLTGAQVVALGEDMGALFATDDVLASQLLAASSETGEPFWQLPLVDGYESQLESDVADLKNLGKPGNAGAIVAALFLRNFTNGISWAHLDVAGPSRTDSARGYYQRGATAFGARTLLQYLITRSRQS</sequence>
<reference evidence="9" key="1">
    <citation type="submission" date="2020-05" db="EMBL/GenBank/DDBJ databases">
        <authorList>
            <person name="Chiriac C."/>
            <person name="Salcher M."/>
            <person name="Ghai R."/>
            <person name="Kavagutti S V."/>
        </authorList>
    </citation>
    <scope>NUCLEOTIDE SEQUENCE</scope>
</reference>
<evidence type="ECO:0000313" key="9">
    <source>
        <dbReference type="EMBL" id="CAB4859044.1"/>
    </source>
</evidence>
<comment type="catalytic activity">
    <reaction evidence="1">
        <text>Release of an N-terminal amino acid, Xaa-|-Yaa-, in which Xaa is preferably Leu, but may be other amino acids including Pro although not Arg or Lys, and Yaa may be Pro. Amino acid amides and methyl esters are also readily hydrolyzed, but rates on arylamides are exceedingly low.</text>
        <dbReference type="EC" id="3.4.11.1"/>
    </reaction>
</comment>
<dbReference type="PANTHER" id="PTHR11963">
    <property type="entry name" value="LEUCINE AMINOPEPTIDASE-RELATED"/>
    <property type="match status" value="1"/>
</dbReference>
<keyword evidence="5" id="KW-0645">Protease</keyword>
<dbReference type="CDD" id="cd00433">
    <property type="entry name" value="Peptidase_M17"/>
    <property type="match status" value="1"/>
</dbReference>
<organism evidence="9">
    <name type="scientific">freshwater metagenome</name>
    <dbReference type="NCBI Taxonomy" id="449393"/>
    <lineage>
        <taxon>unclassified sequences</taxon>
        <taxon>metagenomes</taxon>
        <taxon>ecological metagenomes</taxon>
    </lineage>
</organism>
<evidence type="ECO:0000259" key="7">
    <source>
        <dbReference type="Pfam" id="PF00883"/>
    </source>
</evidence>
<dbReference type="PANTHER" id="PTHR11963:SF20">
    <property type="entry name" value="PEPTIDASE B"/>
    <property type="match status" value="1"/>
</dbReference>
<dbReference type="InterPro" id="IPR011356">
    <property type="entry name" value="Leucine_aapep/pepB"/>
</dbReference>
<keyword evidence="6" id="KW-0378">Hydrolase</keyword>
<dbReference type="SUPFAM" id="SSF53187">
    <property type="entry name" value="Zn-dependent exopeptidases"/>
    <property type="match status" value="1"/>
</dbReference>
<dbReference type="InterPro" id="IPR008283">
    <property type="entry name" value="Peptidase_M17_N"/>
</dbReference>
<evidence type="ECO:0000256" key="1">
    <source>
        <dbReference type="ARBA" id="ARBA00000135"/>
    </source>
</evidence>
<dbReference type="GO" id="GO:0030145">
    <property type="term" value="F:manganese ion binding"/>
    <property type="evidence" value="ECO:0007669"/>
    <property type="project" value="InterPro"/>
</dbReference>
<dbReference type="InterPro" id="IPR023042">
    <property type="entry name" value="Peptidase_M17_leu_NH2_pept"/>
</dbReference>
<dbReference type="GO" id="GO:0005737">
    <property type="term" value="C:cytoplasm"/>
    <property type="evidence" value="ECO:0007669"/>
    <property type="project" value="InterPro"/>
</dbReference>
<feature type="domain" description="Peptidase M17 leucyl aminopeptidase N-terminal" evidence="8">
    <location>
        <begin position="53"/>
        <end position="141"/>
    </location>
</feature>
<evidence type="ECO:0000256" key="5">
    <source>
        <dbReference type="ARBA" id="ARBA00022670"/>
    </source>
</evidence>
<proteinExistence type="inferred from homology"/>
<dbReference type="PRINTS" id="PR00481">
    <property type="entry name" value="LAMNOPPTDASE"/>
</dbReference>
<keyword evidence="4" id="KW-0031">Aminopeptidase</keyword>
<dbReference type="HAMAP" id="MF_00181">
    <property type="entry name" value="Cytosol_peptidase_M17"/>
    <property type="match status" value="1"/>
</dbReference>
<evidence type="ECO:0000259" key="8">
    <source>
        <dbReference type="Pfam" id="PF02789"/>
    </source>
</evidence>
<gene>
    <name evidence="9" type="ORF">UFOPK3381_00146</name>
</gene>
<dbReference type="GO" id="GO:0006508">
    <property type="term" value="P:proteolysis"/>
    <property type="evidence" value="ECO:0007669"/>
    <property type="project" value="UniProtKB-KW"/>
</dbReference>
<evidence type="ECO:0000256" key="3">
    <source>
        <dbReference type="ARBA" id="ARBA00012565"/>
    </source>
</evidence>
<dbReference type="Pfam" id="PF02789">
    <property type="entry name" value="Peptidase_M17_N"/>
    <property type="match status" value="1"/>
</dbReference>
<dbReference type="Gene3D" id="3.40.630.10">
    <property type="entry name" value="Zn peptidases"/>
    <property type="match status" value="1"/>
</dbReference>
<dbReference type="AlphaFoldDB" id="A0A6J7CQ40"/>
<dbReference type="EC" id="3.4.11.1" evidence="3"/>
<accession>A0A6J7CQ40</accession>